<accession>A0A6A6S8X3</accession>
<dbReference type="Proteomes" id="UP000799753">
    <property type="component" value="Unassembled WGS sequence"/>
</dbReference>
<dbReference type="SUPFAM" id="SSF54695">
    <property type="entry name" value="POZ domain"/>
    <property type="match status" value="1"/>
</dbReference>
<dbReference type="OrthoDB" id="3794120at2759"/>
<proteinExistence type="predicted"/>
<organism evidence="2 3">
    <name type="scientific">Massarina eburnea CBS 473.64</name>
    <dbReference type="NCBI Taxonomy" id="1395130"/>
    <lineage>
        <taxon>Eukaryota</taxon>
        <taxon>Fungi</taxon>
        <taxon>Dikarya</taxon>
        <taxon>Ascomycota</taxon>
        <taxon>Pezizomycotina</taxon>
        <taxon>Dothideomycetes</taxon>
        <taxon>Pleosporomycetidae</taxon>
        <taxon>Pleosporales</taxon>
        <taxon>Massarineae</taxon>
        <taxon>Massarinaceae</taxon>
        <taxon>Massarina</taxon>
    </lineage>
</organism>
<protein>
    <recommendedName>
        <fullName evidence="4">BTB domain-containing protein</fullName>
    </recommendedName>
</protein>
<evidence type="ECO:0008006" key="4">
    <source>
        <dbReference type="Google" id="ProtNLM"/>
    </source>
</evidence>
<feature type="region of interest" description="Disordered" evidence="1">
    <location>
        <begin position="1"/>
        <end position="65"/>
    </location>
</feature>
<evidence type="ECO:0000313" key="3">
    <source>
        <dbReference type="Proteomes" id="UP000799753"/>
    </source>
</evidence>
<dbReference type="Gene3D" id="3.30.710.10">
    <property type="entry name" value="Potassium Channel Kv1.1, Chain A"/>
    <property type="match status" value="1"/>
</dbReference>
<evidence type="ECO:0000313" key="2">
    <source>
        <dbReference type="EMBL" id="KAF2643677.1"/>
    </source>
</evidence>
<dbReference type="EMBL" id="MU006779">
    <property type="protein sequence ID" value="KAF2643677.1"/>
    <property type="molecule type" value="Genomic_DNA"/>
</dbReference>
<dbReference type="AlphaFoldDB" id="A0A6A6S8X3"/>
<feature type="compositionally biased region" description="Basic and acidic residues" evidence="1">
    <location>
        <begin position="1"/>
        <end position="15"/>
    </location>
</feature>
<name>A0A6A6S8X3_9PLEO</name>
<reference evidence="2" key="1">
    <citation type="journal article" date="2020" name="Stud. Mycol.">
        <title>101 Dothideomycetes genomes: a test case for predicting lifestyles and emergence of pathogens.</title>
        <authorList>
            <person name="Haridas S."/>
            <person name="Albert R."/>
            <person name="Binder M."/>
            <person name="Bloem J."/>
            <person name="Labutti K."/>
            <person name="Salamov A."/>
            <person name="Andreopoulos B."/>
            <person name="Baker S."/>
            <person name="Barry K."/>
            <person name="Bills G."/>
            <person name="Bluhm B."/>
            <person name="Cannon C."/>
            <person name="Castanera R."/>
            <person name="Culley D."/>
            <person name="Daum C."/>
            <person name="Ezra D."/>
            <person name="Gonzalez J."/>
            <person name="Henrissat B."/>
            <person name="Kuo A."/>
            <person name="Liang C."/>
            <person name="Lipzen A."/>
            <person name="Lutzoni F."/>
            <person name="Magnuson J."/>
            <person name="Mondo S."/>
            <person name="Nolan M."/>
            <person name="Ohm R."/>
            <person name="Pangilinan J."/>
            <person name="Park H.-J."/>
            <person name="Ramirez L."/>
            <person name="Alfaro M."/>
            <person name="Sun H."/>
            <person name="Tritt A."/>
            <person name="Yoshinaga Y."/>
            <person name="Zwiers L.-H."/>
            <person name="Turgeon B."/>
            <person name="Goodwin S."/>
            <person name="Spatafora J."/>
            <person name="Crous P."/>
            <person name="Grigoriev I."/>
        </authorList>
    </citation>
    <scope>NUCLEOTIDE SEQUENCE</scope>
    <source>
        <strain evidence="2">CBS 473.64</strain>
    </source>
</reference>
<sequence>MEHNFIPKEPSRSRESTSNSDEPLAKRSRLSIEDGRPLSDAATSQSTPPPNPQPPVKEQPTAMSSQMPFTTTITLEYGENLSQNCTIHLSCLAERSPYIKTLFAEAEYLQQRYEVFKSLRRKIKALLPPETPFEAFVGTNVDEMLNRAMPLIVGSFNKFPLAEYQKLVRHEIISDVDEMFQKNQNMNEINVKRKDYPSTQIAKRLNVMKASVVHTVLNQLLHSVMSIKRSEETAALKDSMKAAAQRRIVLYDCDQETVGSVMQWIYKGTLEFADADHLCKIQTLAVRLGMVELDTICVDKLVDATRKDLENAEATRSSVSDLLEAKRSCMDIGVQADPLAEVVRVVFLWVLQHKTPPVKLKEIVVEAIADSADSSLVDSALSFMDSNLTGELCTALVGRHWKRHGDICVRCAKEMTIESKLKIEKEKNKGE</sequence>
<evidence type="ECO:0000256" key="1">
    <source>
        <dbReference type="SAM" id="MobiDB-lite"/>
    </source>
</evidence>
<dbReference type="InterPro" id="IPR011333">
    <property type="entry name" value="SKP1/BTB/POZ_sf"/>
</dbReference>
<gene>
    <name evidence="2" type="ORF">P280DRAFT_444719</name>
</gene>
<keyword evidence="3" id="KW-1185">Reference proteome</keyword>
<feature type="compositionally biased region" description="Pro residues" evidence="1">
    <location>
        <begin position="47"/>
        <end position="57"/>
    </location>
</feature>